<dbReference type="SUPFAM" id="SSF46689">
    <property type="entry name" value="Homeodomain-like"/>
    <property type="match status" value="1"/>
</dbReference>
<name>A0ABU2DVE4_9MICC</name>
<keyword evidence="3" id="KW-0804">Transcription</keyword>
<feature type="DNA-binding region" description="H-T-H motif" evidence="4">
    <location>
        <begin position="33"/>
        <end position="52"/>
    </location>
</feature>
<evidence type="ECO:0000256" key="1">
    <source>
        <dbReference type="ARBA" id="ARBA00023015"/>
    </source>
</evidence>
<dbReference type="PROSITE" id="PS50977">
    <property type="entry name" value="HTH_TETR_2"/>
    <property type="match status" value="1"/>
</dbReference>
<feature type="domain" description="HTH tetR-type" evidence="5">
    <location>
        <begin position="11"/>
        <end position="70"/>
    </location>
</feature>
<dbReference type="EMBL" id="JAVKGR010000033">
    <property type="protein sequence ID" value="MDR8020480.1"/>
    <property type="molecule type" value="Genomic_DNA"/>
</dbReference>
<dbReference type="InterPro" id="IPR009057">
    <property type="entry name" value="Homeodomain-like_sf"/>
</dbReference>
<dbReference type="RefSeq" id="WP_310549457.1">
    <property type="nucleotide sequence ID" value="NZ_JAVKGR010000033.1"/>
</dbReference>
<dbReference type="PROSITE" id="PS01081">
    <property type="entry name" value="HTH_TETR_1"/>
    <property type="match status" value="1"/>
</dbReference>
<accession>A0ABU2DVE4</accession>
<evidence type="ECO:0000256" key="4">
    <source>
        <dbReference type="PROSITE-ProRule" id="PRU00335"/>
    </source>
</evidence>
<dbReference type="SUPFAM" id="SSF48498">
    <property type="entry name" value="Tetracyclin repressor-like, C-terminal domain"/>
    <property type="match status" value="1"/>
</dbReference>
<dbReference type="InterPro" id="IPR001647">
    <property type="entry name" value="HTH_TetR"/>
</dbReference>
<dbReference type="Pfam" id="PF00440">
    <property type="entry name" value="TetR_N"/>
    <property type="match status" value="1"/>
</dbReference>
<evidence type="ECO:0000256" key="3">
    <source>
        <dbReference type="ARBA" id="ARBA00023163"/>
    </source>
</evidence>
<protein>
    <submittedName>
        <fullName evidence="6">Helix-turn-helix domain-containing protein</fullName>
    </submittedName>
</protein>
<keyword evidence="1" id="KW-0805">Transcription regulation</keyword>
<dbReference type="Gene3D" id="1.10.357.10">
    <property type="entry name" value="Tetracycline Repressor, domain 2"/>
    <property type="match status" value="1"/>
</dbReference>
<evidence type="ECO:0000259" key="5">
    <source>
        <dbReference type="PROSITE" id="PS50977"/>
    </source>
</evidence>
<dbReference type="InterPro" id="IPR050109">
    <property type="entry name" value="HTH-type_TetR-like_transc_reg"/>
</dbReference>
<evidence type="ECO:0000313" key="7">
    <source>
        <dbReference type="Proteomes" id="UP001251870"/>
    </source>
</evidence>
<evidence type="ECO:0000256" key="2">
    <source>
        <dbReference type="ARBA" id="ARBA00023125"/>
    </source>
</evidence>
<comment type="caution">
    <text evidence="6">The sequence shown here is derived from an EMBL/GenBank/DDBJ whole genome shotgun (WGS) entry which is preliminary data.</text>
</comment>
<dbReference type="InterPro" id="IPR049445">
    <property type="entry name" value="TetR_SbtR-like_C"/>
</dbReference>
<proteinExistence type="predicted"/>
<evidence type="ECO:0000313" key="6">
    <source>
        <dbReference type="EMBL" id="MDR8020480.1"/>
    </source>
</evidence>
<dbReference type="Proteomes" id="UP001251870">
    <property type="component" value="Unassembled WGS sequence"/>
</dbReference>
<dbReference type="InterPro" id="IPR023772">
    <property type="entry name" value="DNA-bd_HTH_TetR-type_CS"/>
</dbReference>
<dbReference type="Pfam" id="PF21597">
    <property type="entry name" value="TetR_C_43"/>
    <property type="match status" value="1"/>
</dbReference>
<dbReference type="PANTHER" id="PTHR30055:SF234">
    <property type="entry name" value="HTH-TYPE TRANSCRIPTIONAL REGULATOR BETI"/>
    <property type="match status" value="1"/>
</dbReference>
<sequence length="222" mass="24724">MEEPKLRKDAVRNRERLLAAGRAVFAERGLDATLNDVAHRAGVGVGTAYRRFANKEELIDAIHIQQVEELERILTTALAEPDPWSGLVFYLEHSLAIQAKDRGMAQVLSGQFAQPRRYDWGRDRLAPLLNKVADRAREAGLLRDDVTGTDLILLQVALTTIASTTPNSIDANEPGDISQLYRRYLWIVLDGLRPDRDTTTLLPVPPLTTQQTHTLLGSASHE</sequence>
<organism evidence="6 7">
    <name type="scientific">Nesterenkonia aerolata</name>
    <dbReference type="NCBI Taxonomy" id="3074079"/>
    <lineage>
        <taxon>Bacteria</taxon>
        <taxon>Bacillati</taxon>
        <taxon>Actinomycetota</taxon>
        <taxon>Actinomycetes</taxon>
        <taxon>Micrococcales</taxon>
        <taxon>Micrococcaceae</taxon>
        <taxon>Nesterenkonia</taxon>
    </lineage>
</organism>
<keyword evidence="2 4" id="KW-0238">DNA-binding</keyword>
<dbReference type="InterPro" id="IPR036271">
    <property type="entry name" value="Tet_transcr_reg_TetR-rel_C_sf"/>
</dbReference>
<reference evidence="6 7" key="1">
    <citation type="submission" date="2023-09" db="EMBL/GenBank/DDBJ databases">
        <title>Description of three actinobacteria isolated from air of manufacturing shop in a pharmaceutical factory.</title>
        <authorList>
            <person name="Zhang D.-F."/>
        </authorList>
    </citation>
    <scope>NUCLEOTIDE SEQUENCE [LARGE SCALE GENOMIC DNA]</scope>
    <source>
        <strain evidence="6 7">LY-0111</strain>
    </source>
</reference>
<gene>
    <name evidence="6" type="ORF">RIL96_13045</name>
</gene>
<keyword evidence="7" id="KW-1185">Reference proteome</keyword>
<dbReference type="PANTHER" id="PTHR30055">
    <property type="entry name" value="HTH-TYPE TRANSCRIPTIONAL REGULATOR RUTR"/>
    <property type="match status" value="1"/>
</dbReference>
<dbReference type="PRINTS" id="PR00455">
    <property type="entry name" value="HTHTETR"/>
</dbReference>